<evidence type="ECO:0000259" key="3">
    <source>
        <dbReference type="Pfam" id="PF01648"/>
    </source>
</evidence>
<evidence type="ECO:0000313" key="4">
    <source>
        <dbReference type="EMBL" id="KAL3785825.1"/>
    </source>
</evidence>
<sequence>MSSLLSSPNNDGRRPSVDRDTNSISMIEKYEAPIIRRFATGIHLRRSLIIIRQLCRNPTFFANQSSNKSERSRRIIATFTGPSLILSPRCHAFRHSFSVVAYSAAPGKRRHSCSNIINSSEGVPNVKHWFTLTLPEGSCVGVTTSSEHEFLERNQPTTALSLSSLLHQEEFAWGQENISSVMSRTSFYLGRMALRCSLREILHLSADDKETMDEDSRGNSESFWMQIQSNPIKKDNYGRPILPNVVAGSISHKGEYAVGLSRFRFDDASLLTINNEEINLFNDEDSMVVNWKEECPVNPNEEDEDETILNDGSNSNQNSSVEGVGIDLERIDDERGERIRRKVLTEREQEELGGLETLGISRGEEVMLRFSLKESVYKAMHPVLCEYVGFQEAEVHPLADGTALVRLNFLKDRDSLSPRTRSMVVRSASWRRVNGFFLTSASVGVLSKA</sequence>
<accession>A0ABD3PCB2</accession>
<feature type="compositionally biased region" description="Basic and acidic residues" evidence="2">
    <location>
        <begin position="11"/>
        <end position="20"/>
    </location>
</feature>
<evidence type="ECO:0000313" key="5">
    <source>
        <dbReference type="Proteomes" id="UP001516023"/>
    </source>
</evidence>
<dbReference type="InterPro" id="IPR037143">
    <property type="entry name" value="4-PPantetheinyl_Trfase_dom_sf"/>
</dbReference>
<protein>
    <recommendedName>
        <fullName evidence="3">4'-phosphopantetheinyl transferase domain-containing protein</fullName>
    </recommendedName>
</protein>
<keyword evidence="5" id="KW-1185">Reference proteome</keyword>
<feature type="region of interest" description="Disordered" evidence="2">
    <location>
        <begin position="297"/>
        <end position="321"/>
    </location>
</feature>
<feature type="compositionally biased region" description="Polar residues" evidence="2">
    <location>
        <begin position="310"/>
        <end position="321"/>
    </location>
</feature>
<comment type="caution">
    <text evidence="4">The sequence shown here is derived from an EMBL/GenBank/DDBJ whole genome shotgun (WGS) entry which is preliminary data.</text>
</comment>
<dbReference type="Proteomes" id="UP001516023">
    <property type="component" value="Unassembled WGS sequence"/>
</dbReference>
<organism evidence="4 5">
    <name type="scientific">Cyclotella cryptica</name>
    <dbReference type="NCBI Taxonomy" id="29204"/>
    <lineage>
        <taxon>Eukaryota</taxon>
        <taxon>Sar</taxon>
        <taxon>Stramenopiles</taxon>
        <taxon>Ochrophyta</taxon>
        <taxon>Bacillariophyta</taxon>
        <taxon>Coscinodiscophyceae</taxon>
        <taxon>Thalassiosirophycidae</taxon>
        <taxon>Stephanodiscales</taxon>
        <taxon>Stephanodiscaceae</taxon>
        <taxon>Cyclotella</taxon>
    </lineage>
</organism>
<feature type="compositionally biased region" description="Polar residues" evidence="2">
    <location>
        <begin position="1"/>
        <end position="10"/>
    </location>
</feature>
<dbReference type="Gene3D" id="3.90.470.20">
    <property type="entry name" value="4'-phosphopantetheinyl transferase domain"/>
    <property type="match status" value="1"/>
</dbReference>
<proteinExistence type="predicted"/>
<feature type="domain" description="4'-phosphopantetheinyl transferase" evidence="3">
    <location>
        <begin position="323"/>
        <end position="412"/>
    </location>
</feature>
<dbReference type="InterPro" id="IPR008278">
    <property type="entry name" value="4-PPantetheinyl_Trfase_dom"/>
</dbReference>
<dbReference type="GO" id="GO:0016740">
    <property type="term" value="F:transferase activity"/>
    <property type="evidence" value="ECO:0007669"/>
    <property type="project" value="UniProtKB-KW"/>
</dbReference>
<name>A0ABD3PCB2_9STRA</name>
<dbReference type="EMBL" id="JABMIG020000208">
    <property type="protein sequence ID" value="KAL3785825.1"/>
    <property type="molecule type" value="Genomic_DNA"/>
</dbReference>
<evidence type="ECO:0000256" key="2">
    <source>
        <dbReference type="SAM" id="MobiDB-lite"/>
    </source>
</evidence>
<dbReference type="Pfam" id="PF01648">
    <property type="entry name" value="ACPS"/>
    <property type="match status" value="1"/>
</dbReference>
<dbReference type="PANTHER" id="PTHR38096">
    <property type="entry name" value="ENTEROBACTIN SYNTHASE COMPONENT D"/>
    <property type="match status" value="1"/>
</dbReference>
<dbReference type="InterPro" id="IPR003542">
    <property type="entry name" value="Enbac_synth_compD-like"/>
</dbReference>
<evidence type="ECO:0000256" key="1">
    <source>
        <dbReference type="ARBA" id="ARBA00022679"/>
    </source>
</evidence>
<feature type="region of interest" description="Disordered" evidence="2">
    <location>
        <begin position="1"/>
        <end position="20"/>
    </location>
</feature>
<gene>
    <name evidence="4" type="ORF">HJC23_012380</name>
</gene>
<dbReference type="AlphaFoldDB" id="A0ABD3PCB2"/>
<dbReference type="SUPFAM" id="SSF56214">
    <property type="entry name" value="4'-phosphopantetheinyl transferase"/>
    <property type="match status" value="1"/>
</dbReference>
<reference evidence="4 5" key="1">
    <citation type="journal article" date="2020" name="G3 (Bethesda)">
        <title>Improved Reference Genome for Cyclotella cryptica CCMP332, a Model for Cell Wall Morphogenesis, Salinity Adaptation, and Lipid Production in Diatoms (Bacillariophyta).</title>
        <authorList>
            <person name="Roberts W.R."/>
            <person name="Downey K.M."/>
            <person name="Ruck E.C."/>
            <person name="Traller J.C."/>
            <person name="Alverson A.J."/>
        </authorList>
    </citation>
    <scope>NUCLEOTIDE SEQUENCE [LARGE SCALE GENOMIC DNA]</scope>
    <source>
        <strain evidence="4 5">CCMP332</strain>
    </source>
</reference>
<keyword evidence="1" id="KW-0808">Transferase</keyword>
<dbReference type="PANTHER" id="PTHR38096:SF1">
    <property type="entry name" value="ENTEROBACTIN SYNTHASE COMPONENT D"/>
    <property type="match status" value="1"/>
</dbReference>